<dbReference type="RefSeq" id="WP_301166349.1">
    <property type="nucleotide sequence ID" value="NZ_JAUHTR010000006.1"/>
</dbReference>
<dbReference type="Proteomes" id="UP001172721">
    <property type="component" value="Unassembled WGS sequence"/>
</dbReference>
<gene>
    <name evidence="2" type="ORF">QYB97_12520</name>
</gene>
<dbReference type="EMBL" id="JAUHTR010000006">
    <property type="protein sequence ID" value="MDN4525309.1"/>
    <property type="molecule type" value="Genomic_DNA"/>
</dbReference>
<dbReference type="InterPro" id="IPR032111">
    <property type="entry name" value="Clostridium_phage_holin"/>
</dbReference>
<feature type="transmembrane region" description="Helical" evidence="1">
    <location>
        <begin position="29"/>
        <end position="47"/>
    </location>
</feature>
<name>A0ABT8HX24_9BACL</name>
<sequence>MIPDFTSDFVPYVALAVILFAIRETNKVSNKWIPLLAVFLGVLYAFWETGVKPEAFVQGCKYALLGIGTVAGIKYFLASREDNK</sequence>
<feature type="transmembrane region" description="Helical" evidence="1">
    <location>
        <begin position="6"/>
        <end position="22"/>
    </location>
</feature>
<reference evidence="2" key="1">
    <citation type="submission" date="2023-07" db="EMBL/GenBank/DDBJ databases">
        <title>Fictibacillus sp. isolated from freshwater pond.</title>
        <authorList>
            <person name="Kirdat K."/>
            <person name="Bhat A."/>
            <person name="Mourya A."/>
            <person name="Yadav A."/>
        </authorList>
    </citation>
    <scope>NUCLEOTIDE SEQUENCE</scope>
    <source>
        <strain evidence="2">NE201</strain>
    </source>
</reference>
<evidence type="ECO:0000256" key="1">
    <source>
        <dbReference type="SAM" id="Phobius"/>
    </source>
</evidence>
<proteinExistence type="predicted"/>
<keyword evidence="1" id="KW-1133">Transmembrane helix</keyword>
<protein>
    <submittedName>
        <fullName evidence="2">Phage holin family protein</fullName>
    </submittedName>
</protein>
<accession>A0ABT8HX24</accession>
<keyword evidence="3" id="KW-1185">Reference proteome</keyword>
<comment type="caution">
    <text evidence="2">The sequence shown here is derived from an EMBL/GenBank/DDBJ whole genome shotgun (WGS) entry which is preliminary data.</text>
</comment>
<keyword evidence="1" id="KW-0472">Membrane</keyword>
<evidence type="ECO:0000313" key="2">
    <source>
        <dbReference type="EMBL" id="MDN4525309.1"/>
    </source>
</evidence>
<keyword evidence="1" id="KW-0812">Transmembrane</keyword>
<evidence type="ECO:0000313" key="3">
    <source>
        <dbReference type="Proteomes" id="UP001172721"/>
    </source>
</evidence>
<dbReference type="Pfam" id="PF16079">
    <property type="entry name" value="Phage_holin_5_2"/>
    <property type="match status" value="1"/>
</dbReference>
<feature type="transmembrane region" description="Helical" evidence="1">
    <location>
        <begin position="59"/>
        <end position="77"/>
    </location>
</feature>
<organism evidence="2 3">
    <name type="scientific">Fictibacillus fluitans</name>
    <dbReference type="NCBI Taxonomy" id="3058422"/>
    <lineage>
        <taxon>Bacteria</taxon>
        <taxon>Bacillati</taxon>
        <taxon>Bacillota</taxon>
        <taxon>Bacilli</taxon>
        <taxon>Bacillales</taxon>
        <taxon>Fictibacillaceae</taxon>
        <taxon>Fictibacillus</taxon>
    </lineage>
</organism>